<evidence type="ECO:0000313" key="2">
    <source>
        <dbReference type="EMBL" id="CAD9070564.1"/>
    </source>
</evidence>
<accession>A0A7S1KDK1</accession>
<proteinExistence type="predicted"/>
<evidence type="ECO:0000256" key="1">
    <source>
        <dbReference type="SAM" id="MobiDB-lite"/>
    </source>
</evidence>
<gene>
    <name evidence="2" type="ORF">VBRA1451_LOCUS25646</name>
</gene>
<feature type="compositionally biased region" description="Basic and acidic residues" evidence="1">
    <location>
        <begin position="40"/>
        <end position="53"/>
    </location>
</feature>
<organism evidence="2">
    <name type="scientific">Vitrella brassicaformis</name>
    <dbReference type="NCBI Taxonomy" id="1169539"/>
    <lineage>
        <taxon>Eukaryota</taxon>
        <taxon>Sar</taxon>
        <taxon>Alveolata</taxon>
        <taxon>Colpodellida</taxon>
        <taxon>Vitrellaceae</taxon>
        <taxon>Vitrella</taxon>
    </lineage>
</organism>
<dbReference type="EMBL" id="HBGB01043583">
    <property type="protein sequence ID" value="CAD9070564.1"/>
    <property type="molecule type" value="Transcribed_RNA"/>
</dbReference>
<dbReference type="AlphaFoldDB" id="A0A7S1KDK1"/>
<name>A0A7S1KDK1_9ALVE</name>
<feature type="region of interest" description="Disordered" evidence="1">
    <location>
        <begin position="36"/>
        <end position="56"/>
    </location>
</feature>
<sequence>MRRKKVMRRKKYGFSVHPSIHPSVCVSVHLRRKKKRQARHLHEEYRQGGRDAGGHGQAAGIHPSIHPFVSFVAKQNCPPSHYSHTHTWMCQRKVLDDRSTGSPSVFVVLRRSCLQLSVIEHERTDLLKHRYGRGGRR</sequence>
<reference evidence="2" key="1">
    <citation type="submission" date="2021-01" db="EMBL/GenBank/DDBJ databases">
        <authorList>
            <person name="Corre E."/>
            <person name="Pelletier E."/>
            <person name="Niang G."/>
            <person name="Scheremetjew M."/>
            <person name="Finn R."/>
            <person name="Kale V."/>
            <person name="Holt S."/>
            <person name="Cochrane G."/>
            <person name="Meng A."/>
            <person name="Brown T."/>
            <person name="Cohen L."/>
        </authorList>
    </citation>
    <scope>NUCLEOTIDE SEQUENCE</scope>
    <source>
        <strain evidence="2">CCMP3346</strain>
    </source>
</reference>
<protein>
    <submittedName>
        <fullName evidence="2">Uncharacterized protein</fullName>
    </submittedName>
</protein>